<comment type="caution">
    <text evidence="2">The sequence shown here is derived from an EMBL/GenBank/DDBJ whole genome shotgun (WGS) entry which is preliminary data.</text>
</comment>
<dbReference type="AlphaFoldDB" id="A0A8J3V8H5"/>
<dbReference type="SMART" id="SM00332">
    <property type="entry name" value="PP2Cc"/>
    <property type="match status" value="1"/>
</dbReference>
<dbReference type="PROSITE" id="PS51746">
    <property type="entry name" value="PPM_2"/>
    <property type="match status" value="1"/>
</dbReference>
<dbReference type="InterPro" id="IPR036457">
    <property type="entry name" value="PPM-type-like_dom_sf"/>
</dbReference>
<keyword evidence="3" id="KW-1185">Reference proteome</keyword>
<evidence type="ECO:0000313" key="2">
    <source>
        <dbReference type="EMBL" id="GIG81928.1"/>
    </source>
</evidence>
<reference evidence="2 3" key="1">
    <citation type="submission" date="2021-01" db="EMBL/GenBank/DDBJ databases">
        <title>Whole genome shotgun sequence of Planotetraspora kaengkrachanensis NBRC 104272.</title>
        <authorList>
            <person name="Komaki H."/>
            <person name="Tamura T."/>
        </authorList>
    </citation>
    <scope>NUCLEOTIDE SEQUENCE [LARGE SCALE GENOMIC DNA]</scope>
    <source>
        <strain evidence="2 3">NBRC 104272</strain>
    </source>
</reference>
<dbReference type="EMBL" id="BONV01000025">
    <property type="protein sequence ID" value="GIG81928.1"/>
    <property type="molecule type" value="Genomic_DNA"/>
</dbReference>
<dbReference type="Gene3D" id="3.60.40.10">
    <property type="entry name" value="PPM-type phosphatase domain"/>
    <property type="match status" value="1"/>
</dbReference>
<dbReference type="SMART" id="SM00331">
    <property type="entry name" value="PP2C_SIG"/>
    <property type="match status" value="1"/>
</dbReference>
<evidence type="ECO:0000259" key="1">
    <source>
        <dbReference type="PROSITE" id="PS51746"/>
    </source>
</evidence>
<dbReference type="PANTHER" id="PTHR47992">
    <property type="entry name" value="PROTEIN PHOSPHATASE"/>
    <property type="match status" value="1"/>
</dbReference>
<dbReference type="Pfam" id="PF00481">
    <property type="entry name" value="PP2C"/>
    <property type="match status" value="1"/>
</dbReference>
<sequence length="268" mass="28569">MTHNRIRFAAGSDIGRSRTKNEDSVYASEHLLAIADGMGGHGHGDVASAAAIEALSAVDDGTPPGDLITTLEGGVREAARRLSELAEHDPTLERMGTTITAMLWDGESRFAVAHVGDSRAYMLRDGGLYQITRDHTLVQSLVDDGHMSPDQAAKHPNRSLLLRALETSGLADPDLSLRDAHPGDRYLLCSDGLTAVLEPETLHQVLTAVDEPAEAVRRLIELANEGGGPDNITCIVADIAFDTAHETAHETAFDAAHDNQNGDDSQPS</sequence>
<proteinExistence type="predicted"/>
<gene>
    <name evidence="2" type="ORF">Pka01_50550</name>
</gene>
<dbReference type="SUPFAM" id="SSF81606">
    <property type="entry name" value="PP2C-like"/>
    <property type="match status" value="1"/>
</dbReference>
<dbReference type="RefSeq" id="WP_203885276.1">
    <property type="nucleotide sequence ID" value="NZ_BAABHH010000008.1"/>
</dbReference>
<evidence type="ECO:0000313" key="3">
    <source>
        <dbReference type="Proteomes" id="UP000630097"/>
    </source>
</evidence>
<dbReference type="Proteomes" id="UP000630097">
    <property type="component" value="Unassembled WGS sequence"/>
</dbReference>
<dbReference type="CDD" id="cd00143">
    <property type="entry name" value="PP2Cc"/>
    <property type="match status" value="1"/>
</dbReference>
<dbReference type="InterPro" id="IPR001932">
    <property type="entry name" value="PPM-type_phosphatase-like_dom"/>
</dbReference>
<feature type="domain" description="PPM-type phosphatase" evidence="1">
    <location>
        <begin position="7"/>
        <end position="239"/>
    </location>
</feature>
<protein>
    <submittedName>
        <fullName evidence="2">Protein phosphatase</fullName>
    </submittedName>
</protein>
<name>A0A8J3V8H5_9ACTN</name>
<accession>A0A8J3V8H5</accession>
<dbReference type="InterPro" id="IPR015655">
    <property type="entry name" value="PP2C"/>
</dbReference>
<organism evidence="2 3">
    <name type="scientific">Planotetraspora kaengkrachanensis</name>
    <dbReference type="NCBI Taxonomy" id="575193"/>
    <lineage>
        <taxon>Bacteria</taxon>
        <taxon>Bacillati</taxon>
        <taxon>Actinomycetota</taxon>
        <taxon>Actinomycetes</taxon>
        <taxon>Streptosporangiales</taxon>
        <taxon>Streptosporangiaceae</taxon>
        <taxon>Planotetraspora</taxon>
    </lineage>
</organism>
<dbReference type="GO" id="GO:0004722">
    <property type="term" value="F:protein serine/threonine phosphatase activity"/>
    <property type="evidence" value="ECO:0007669"/>
    <property type="project" value="InterPro"/>
</dbReference>